<dbReference type="Gene3D" id="1.20.5.1200">
    <property type="entry name" value="Alpha-tocopherol transfer"/>
    <property type="match status" value="1"/>
</dbReference>
<dbReference type="SMART" id="SM00516">
    <property type="entry name" value="SEC14"/>
    <property type="match status" value="1"/>
</dbReference>
<dbReference type="SMART" id="SM01100">
    <property type="entry name" value="CRAL_TRIO_N"/>
    <property type="match status" value="1"/>
</dbReference>
<gene>
    <name evidence="2" type="ORF">TCEB3V08_LOCUS418</name>
</gene>
<feature type="domain" description="CRAL-TRIO" evidence="1">
    <location>
        <begin position="257"/>
        <end position="418"/>
    </location>
</feature>
<dbReference type="InterPro" id="IPR011074">
    <property type="entry name" value="CRAL/TRIO_N_dom"/>
</dbReference>
<dbReference type="PRINTS" id="PR00180">
    <property type="entry name" value="CRETINALDHBP"/>
</dbReference>
<dbReference type="Gene3D" id="1.10.8.20">
    <property type="entry name" value="N-terminal domain of phosphatidylinositol transfer protein sec14p"/>
    <property type="match status" value="1"/>
</dbReference>
<dbReference type="AlphaFoldDB" id="A0A7R9GP88"/>
<dbReference type="InterPro" id="IPR036273">
    <property type="entry name" value="CRAL/TRIO_N_dom_sf"/>
</dbReference>
<dbReference type="PANTHER" id="PTHR10174:SF231">
    <property type="entry name" value="CLAVESIN-2-LIKE PROTEIN"/>
    <property type="match status" value="1"/>
</dbReference>
<dbReference type="GO" id="GO:1902936">
    <property type="term" value="F:phosphatidylinositol bisphosphate binding"/>
    <property type="evidence" value="ECO:0007669"/>
    <property type="project" value="TreeGrafter"/>
</dbReference>
<dbReference type="EMBL" id="OC316539">
    <property type="protein sequence ID" value="CAD7392394.1"/>
    <property type="molecule type" value="Genomic_DNA"/>
</dbReference>
<dbReference type="PROSITE" id="PS50191">
    <property type="entry name" value="CRAL_TRIO"/>
    <property type="match status" value="1"/>
</dbReference>
<protein>
    <recommendedName>
        <fullName evidence="1">CRAL-TRIO domain-containing protein</fullName>
    </recommendedName>
</protein>
<organism evidence="2">
    <name type="scientific">Timema cristinae</name>
    <name type="common">Walking stick</name>
    <dbReference type="NCBI Taxonomy" id="61476"/>
    <lineage>
        <taxon>Eukaryota</taxon>
        <taxon>Metazoa</taxon>
        <taxon>Ecdysozoa</taxon>
        <taxon>Arthropoda</taxon>
        <taxon>Hexapoda</taxon>
        <taxon>Insecta</taxon>
        <taxon>Pterygota</taxon>
        <taxon>Neoptera</taxon>
        <taxon>Polyneoptera</taxon>
        <taxon>Phasmatodea</taxon>
        <taxon>Timematodea</taxon>
        <taxon>Timematoidea</taxon>
        <taxon>Timematidae</taxon>
        <taxon>Timema</taxon>
    </lineage>
</organism>
<name>A0A7R9GP88_TIMCR</name>
<dbReference type="SUPFAM" id="SSF46938">
    <property type="entry name" value="CRAL/TRIO N-terminal domain"/>
    <property type="match status" value="1"/>
</dbReference>
<dbReference type="GO" id="GO:0016020">
    <property type="term" value="C:membrane"/>
    <property type="evidence" value="ECO:0007669"/>
    <property type="project" value="TreeGrafter"/>
</dbReference>
<reference evidence="2" key="1">
    <citation type="submission" date="2020-11" db="EMBL/GenBank/DDBJ databases">
        <authorList>
            <person name="Tran Van P."/>
        </authorList>
    </citation>
    <scope>NUCLEOTIDE SEQUENCE</scope>
</reference>
<dbReference type="InterPro" id="IPR001251">
    <property type="entry name" value="CRAL-TRIO_dom"/>
</dbReference>
<dbReference type="Gene3D" id="3.40.525.10">
    <property type="entry name" value="CRAL-TRIO lipid binding domain"/>
    <property type="match status" value="1"/>
</dbReference>
<accession>A0A7R9GP88</accession>
<evidence type="ECO:0000313" key="2">
    <source>
        <dbReference type="EMBL" id="CAD7392394.1"/>
    </source>
</evidence>
<sequence length="466" mass="53103">MTSHEARFWHVRHSQRKLLAARRQLFSQMNSKLGPVKCGVAGRENSRARLMELVFSEVAVGVSEPVTALPPFKVEHQGGAPSGSNTGSGILQSQLLPTFHQQDLLMPAYSTGKKSKDSAPHRMRHKWLQGQNPMTDVGTSGLVSILRMLEQDGNQSQKEPTMAHPSPEDPQCCDPTLQDHIKTVIKNTQASLLALKKLLPTRPDIEFKRHDDEFLVRFLHARKCNVEDSFLLLVNYYLYRKRNPEIFVNLSLEEEGLRQALWDGFPGVLRSRDRKGRRILVLIAAHWDHCRYSLAAVYRSLLLSLEHLVEKPRNQLCGLVVIVDWSNFSYRQSSNLSPRLLRLIIEGLQDCFPASFKAVHFVGQPWYVEATLAVIRPFLKDRTKDRLFVHGNNLSSLHEAVPRDVLPPELGGEGPPFSPLLWAHQLMQYTTTSFKMDKATWPDQAQDCRTTETYTFDEYSDNEDDT</sequence>
<evidence type="ECO:0000259" key="1">
    <source>
        <dbReference type="PROSITE" id="PS50191"/>
    </source>
</evidence>
<proteinExistence type="predicted"/>
<dbReference type="Pfam" id="PF00650">
    <property type="entry name" value="CRAL_TRIO"/>
    <property type="match status" value="1"/>
</dbReference>
<dbReference type="CDD" id="cd00170">
    <property type="entry name" value="SEC14"/>
    <property type="match status" value="1"/>
</dbReference>
<dbReference type="InterPro" id="IPR036865">
    <property type="entry name" value="CRAL-TRIO_dom_sf"/>
</dbReference>
<dbReference type="PANTHER" id="PTHR10174">
    <property type="entry name" value="ALPHA-TOCOPHEROL TRANSFER PROTEIN-RELATED"/>
    <property type="match status" value="1"/>
</dbReference>
<dbReference type="SUPFAM" id="SSF52087">
    <property type="entry name" value="CRAL/TRIO domain"/>
    <property type="match status" value="1"/>
</dbReference>